<comment type="caution">
    <text evidence="1">The sequence shown here is derived from an EMBL/GenBank/DDBJ whole genome shotgun (WGS) entry which is preliminary data.</text>
</comment>
<reference evidence="1 2" key="1">
    <citation type="submission" date="2019-07" db="EMBL/GenBank/DDBJ databases">
        <title>Genomic analysis of Lentibacillus sp. NKC851-2.</title>
        <authorList>
            <person name="Oh Y.J."/>
        </authorList>
    </citation>
    <scope>NUCLEOTIDE SEQUENCE [LARGE SCALE GENOMIC DNA]</scope>
    <source>
        <strain evidence="1 2">NKC851-2</strain>
    </source>
</reference>
<evidence type="ECO:0000313" key="1">
    <source>
        <dbReference type="EMBL" id="TRM10699.1"/>
    </source>
</evidence>
<dbReference type="AlphaFoldDB" id="A0A549YFN3"/>
<dbReference type="RefSeq" id="WP_142789968.1">
    <property type="nucleotide sequence ID" value="NZ_VJMZ01000001.1"/>
</dbReference>
<dbReference type="Proteomes" id="UP000319280">
    <property type="component" value="Unassembled WGS sequence"/>
</dbReference>
<name>A0A549YFN3_9BACI</name>
<keyword evidence="2" id="KW-1185">Reference proteome</keyword>
<evidence type="ECO:0000313" key="2">
    <source>
        <dbReference type="Proteomes" id="UP000319280"/>
    </source>
</evidence>
<dbReference type="EMBL" id="VJMZ01000001">
    <property type="protein sequence ID" value="TRM10699.1"/>
    <property type="molecule type" value="Genomic_DNA"/>
</dbReference>
<sequence>MEKYGSCQYCGKIDRLMNGLCNDCYSEELNNINDIKTFLSKYPHSNAMDIALETGISIDKITRLIKKGTIR</sequence>
<organism evidence="1 2">
    <name type="scientific">Lentibacillus cibarius</name>
    <dbReference type="NCBI Taxonomy" id="2583219"/>
    <lineage>
        <taxon>Bacteria</taxon>
        <taxon>Bacillati</taxon>
        <taxon>Bacillota</taxon>
        <taxon>Bacilli</taxon>
        <taxon>Bacillales</taxon>
        <taxon>Bacillaceae</taxon>
        <taxon>Lentibacillus</taxon>
    </lineage>
</organism>
<gene>
    <name evidence="1" type="ORF">FH966_02640</name>
</gene>
<proteinExistence type="predicted"/>
<accession>A0A549YFN3</accession>
<protein>
    <submittedName>
        <fullName evidence="1">Uncharacterized protein</fullName>
    </submittedName>
</protein>